<dbReference type="Pfam" id="PF02321">
    <property type="entry name" value="OEP"/>
    <property type="match status" value="2"/>
</dbReference>
<organism evidence="10 11">
    <name type="scientific">Rhodohalobacter mucosus</name>
    <dbReference type="NCBI Taxonomy" id="2079485"/>
    <lineage>
        <taxon>Bacteria</taxon>
        <taxon>Pseudomonadati</taxon>
        <taxon>Balneolota</taxon>
        <taxon>Balneolia</taxon>
        <taxon>Balneolales</taxon>
        <taxon>Balneolaceae</taxon>
        <taxon>Rhodohalobacter</taxon>
    </lineage>
</organism>
<evidence type="ECO:0000313" key="10">
    <source>
        <dbReference type="EMBL" id="PWN08004.1"/>
    </source>
</evidence>
<evidence type="ECO:0000256" key="8">
    <source>
        <dbReference type="SAM" id="Coils"/>
    </source>
</evidence>
<keyword evidence="3" id="KW-0813">Transport</keyword>
<dbReference type="OrthoDB" id="13803at2"/>
<comment type="similarity">
    <text evidence="2">Belongs to the outer membrane factor (OMF) (TC 1.B.17) family.</text>
</comment>
<dbReference type="EMBL" id="QGGB01000002">
    <property type="protein sequence ID" value="PWN08004.1"/>
    <property type="molecule type" value="Genomic_DNA"/>
</dbReference>
<evidence type="ECO:0000256" key="1">
    <source>
        <dbReference type="ARBA" id="ARBA00004442"/>
    </source>
</evidence>
<keyword evidence="11" id="KW-1185">Reference proteome</keyword>
<feature type="signal peptide" evidence="9">
    <location>
        <begin position="1"/>
        <end position="26"/>
    </location>
</feature>
<dbReference type="RefSeq" id="WP_109644702.1">
    <property type="nucleotide sequence ID" value="NZ_QGGB01000002.1"/>
</dbReference>
<dbReference type="SUPFAM" id="SSF56954">
    <property type="entry name" value="Outer membrane efflux proteins (OEP)"/>
    <property type="match status" value="1"/>
</dbReference>
<evidence type="ECO:0000256" key="5">
    <source>
        <dbReference type="ARBA" id="ARBA00022692"/>
    </source>
</evidence>
<dbReference type="GO" id="GO:0009279">
    <property type="term" value="C:cell outer membrane"/>
    <property type="evidence" value="ECO:0007669"/>
    <property type="project" value="UniProtKB-SubCell"/>
</dbReference>
<protein>
    <recommendedName>
        <fullName evidence="12">Outer membrane protein TolC</fullName>
    </recommendedName>
</protein>
<evidence type="ECO:0000256" key="4">
    <source>
        <dbReference type="ARBA" id="ARBA00022452"/>
    </source>
</evidence>
<dbReference type="PANTHER" id="PTHR30026">
    <property type="entry name" value="OUTER MEMBRANE PROTEIN TOLC"/>
    <property type="match status" value="1"/>
</dbReference>
<name>A0A316TYU2_9BACT</name>
<feature type="chain" id="PRO_5016414832" description="Outer membrane protein TolC" evidence="9">
    <location>
        <begin position="27"/>
        <end position="458"/>
    </location>
</feature>
<evidence type="ECO:0000256" key="6">
    <source>
        <dbReference type="ARBA" id="ARBA00023136"/>
    </source>
</evidence>
<feature type="coiled-coil region" evidence="8">
    <location>
        <begin position="364"/>
        <end position="398"/>
    </location>
</feature>
<comment type="caution">
    <text evidence="10">The sequence shown here is derived from an EMBL/GenBank/DDBJ whole genome shotgun (WGS) entry which is preliminary data.</text>
</comment>
<reference evidence="10 11" key="1">
    <citation type="submission" date="2018-05" db="EMBL/GenBank/DDBJ databases">
        <title>Rhodohalobacter halophilus gen. nov., sp. nov., a moderately halophilic member of the family Balneolaceae.</title>
        <authorList>
            <person name="Liu Z.-W."/>
        </authorList>
    </citation>
    <scope>NUCLEOTIDE SEQUENCE [LARGE SCALE GENOMIC DNA]</scope>
    <source>
        <strain evidence="10 11">8A47</strain>
    </source>
</reference>
<dbReference type="PANTHER" id="PTHR30026:SF20">
    <property type="entry name" value="OUTER MEMBRANE PROTEIN TOLC"/>
    <property type="match status" value="1"/>
</dbReference>
<dbReference type="Proteomes" id="UP000245533">
    <property type="component" value="Unassembled WGS sequence"/>
</dbReference>
<dbReference type="AlphaFoldDB" id="A0A316TYU2"/>
<comment type="subcellular location">
    <subcellularLocation>
        <location evidence="1">Cell outer membrane</location>
    </subcellularLocation>
</comment>
<evidence type="ECO:0000256" key="2">
    <source>
        <dbReference type="ARBA" id="ARBA00007613"/>
    </source>
</evidence>
<dbReference type="InterPro" id="IPR003423">
    <property type="entry name" value="OMP_efflux"/>
</dbReference>
<evidence type="ECO:0000256" key="9">
    <source>
        <dbReference type="SAM" id="SignalP"/>
    </source>
</evidence>
<sequence>MNVKHICFVCLGLMVMLLLTPDTLLSQETAKSREPLSLTLQEAMSAAMENNFSIDQSEYDVMKARAQYRQTNAVFLPTLSFEYNAISTNDPLNVFGFKLKQELVSQQDFNPALLNNPDPYENFSARLEVQQPIFNPDMIMQRGAVKNRLNSANEQQDGTMRHIRFEVQNQYYSLILHRRQLDVLETALETAGEHRRQAQNYFEEGILSREDFLAARVYELEMESRKINAENELKHAGEEMALLLGMDGSRPVEPADDMISSGEAIDVPDLSLIEVDNAQLRAIEERVKAAEKMTRAAKYSFLPKINLFGSYEYNDPDFAGLNANSYMIGANLKWNIFSGFRNAGKVMEATADYNKAVSMRASHRIETENRVRQAYRNLEHAEKELLLTEEAISQSTEDVKIRSNRYDEGMERITDLLEAETKLAEARLKNIMALYKYNMSIAALEMLLEKDLNNVEYQ</sequence>
<dbReference type="GO" id="GO:0015562">
    <property type="term" value="F:efflux transmembrane transporter activity"/>
    <property type="evidence" value="ECO:0007669"/>
    <property type="project" value="InterPro"/>
</dbReference>
<evidence type="ECO:0000256" key="3">
    <source>
        <dbReference type="ARBA" id="ARBA00022448"/>
    </source>
</evidence>
<keyword evidence="4" id="KW-1134">Transmembrane beta strand</keyword>
<keyword evidence="8" id="KW-0175">Coiled coil</keyword>
<keyword evidence="5" id="KW-0812">Transmembrane</keyword>
<proteinExistence type="inferred from homology"/>
<dbReference type="GO" id="GO:0015288">
    <property type="term" value="F:porin activity"/>
    <property type="evidence" value="ECO:0007669"/>
    <property type="project" value="TreeGrafter"/>
</dbReference>
<dbReference type="GO" id="GO:1990281">
    <property type="term" value="C:efflux pump complex"/>
    <property type="evidence" value="ECO:0007669"/>
    <property type="project" value="TreeGrafter"/>
</dbReference>
<gene>
    <name evidence="10" type="ORF">DDZ15_03050</name>
</gene>
<evidence type="ECO:0000256" key="7">
    <source>
        <dbReference type="ARBA" id="ARBA00023237"/>
    </source>
</evidence>
<keyword evidence="6" id="KW-0472">Membrane</keyword>
<evidence type="ECO:0000313" key="11">
    <source>
        <dbReference type="Proteomes" id="UP000245533"/>
    </source>
</evidence>
<evidence type="ECO:0008006" key="12">
    <source>
        <dbReference type="Google" id="ProtNLM"/>
    </source>
</evidence>
<keyword evidence="7" id="KW-0998">Cell outer membrane</keyword>
<dbReference type="InterPro" id="IPR051906">
    <property type="entry name" value="TolC-like"/>
</dbReference>
<dbReference type="Gene3D" id="1.20.1600.10">
    <property type="entry name" value="Outer membrane efflux proteins (OEP)"/>
    <property type="match status" value="1"/>
</dbReference>
<accession>A0A316TYU2</accession>
<keyword evidence="9" id="KW-0732">Signal</keyword>